<feature type="region of interest" description="Disordered" evidence="5">
    <location>
        <begin position="439"/>
        <end position="459"/>
    </location>
</feature>
<proteinExistence type="predicted"/>
<dbReference type="PANTHER" id="PTHR13377:SF3">
    <property type="entry name" value="TRANSMEMBRANE PROTEIN 115"/>
    <property type="match status" value="1"/>
</dbReference>
<feature type="transmembrane region" description="Helical" evidence="6">
    <location>
        <begin position="188"/>
        <end position="205"/>
    </location>
</feature>
<dbReference type="EMBL" id="CAUEEQ010079223">
    <property type="protein sequence ID" value="CAJ0968389.1"/>
    <property type="molecule type" value="Genomic_DNA"/>
</dbReference>
<evidence type="ECO:0000256" key="5">
    <source>
        <dbReference type="SAM" id="MobiDB-lite"/>
    </source>
</evidence>
<evidence type="ECO:0000256" key="1">
    <source>
        <dbReference type="ARBA" id="ARBA00004141"/>
    </source>
</evidence>
<dbReference type="SMART" id="SM01160">
    <property type="entry name" value="DUF1751"/>
    <property type="match status" value="1"/>
</dbReference>
<evidence type="ECO:0000256" key="6">
    <source>
        <dbReference type="SAM" id="Phobius"/>
    </source>
</evidence>
<keyword evidence="2 6" id="KW-0812">Transmembrane</keyword>
<keyword evidence="4 6" id="KW-0472">Membrane</keyword>
<comment type="subcellular location">
    <subcellularLocation>
        <location evidence="1">Membrane</location>
        <topology evidence="1">Multi-pass membrane protein</topology>
    </subcellularLocation>
</comment>
<protein>
    <recommendedName>
        <fullName evidence="9">Transmembrane protein 115</fullName>
    </recommendedName>
</protein>
<gene>
    <name evidence="7" type="ORF">RIMI_LOCUS23054731</name>
</gene>
<dbReference type="PANTHER" id="PTHR13377">
    <property type="entry name" value="PLACENTAL PROTEIN 6"/>
    <property type="match status" value="1"/>
</dbReference>
<feature type="compositionally biased region" description="Acidic residues" evidence="5">
    <location>
        <begin position="304"/>
        <end position="314"/>
    </location>
</feature>
<feature type="transmembrane region" description="Helical" evidence="6">
    <location>
        <begin position="12"/>
        <end position="37"/>
    </location>
</feature>
<feature type="transmembrane region" description="Helical" evidence="6">
    <location>
        <begin position="162"/>
        <end position="182"/>
    </location>
</feature>
<feature type="region of interest" description="Disordered" evidence="5">
    <location>
        <begin position="296"/>
        <end position="339"/>
    </location>
</feature>
<organism evidence="7 8">
    <name type="scientific">Ranitomeya imitator</name>
    <name type="common">mimic poison frog</name>
    <dbReference type="NCBI Taxonomy" id="111125"/>
    <lineage>
        <taxon>Eukaryota</taxon>
        <taxon>Metazoa</taxon>
        <taxon>Chordata</taxon>
        <taxon>Craniata</taxon>
        <taxon>Vertebrata</taxon>
        <taxon>Euteleostomi</taxon>
        <taxon>Amphibia</taxon>
        <taxon>Batrachia</taxon>
        <taxon>Anura</taxon>
        <taxon>Neobatrachia</taxon>
        <taxon>Hyloidea</taxon>
        <taxon>Dendrobatidae</taxon>
        <taxon>Dendrobatinae</taxon>
        <taxon>Ranitomeya</taxon>
    </lineage>
</organism>
<evidence type="ECO:0000256" key="4">
    <source>
        <dbReference type="ARBA" id="ARBA00023136"/>
    </source>
</evidence>
<dbReference type="InterPro" id="IPR035952">
    <property type="entry name" value="Rhomboid-like_sf"/>
</dbReference>
<name>A0ABN9MRK3_9NEOB</name>
<feature type="transmembrane region" description="Helical" evidence="6">
    <location>
        <begin position="97"/>
        <end position="122"/>
    </location>
</feature>
<dbReference type="Pfam" id="PF08551">
    <property type="entry name" value="DUF1751"/>
    <property type="match status" value="1"/>
</dbReference>
<dbReference type="Gene3D" id="1.20.1540.10">
    <property type="entry name" value="Rhomboid-like"/>
    <property type="match status" value="1"/>
</dbReference>
<feature type="transmembrane region" description="Helical" evidence="6">
    <location>
        <begin position="57"/>
        <end position="85"/>
    </location>
</feature>
<comment type="caution">
    <text evidence="7">The sequence shown here is derived from an EMBL/GenBank/DDBJ whole genome shotgun (WGS) entry which is preliminary data.</text>
</comment>
<dbReference type="SUPFAM" id="SSF144091">
    <property type="entry name" value="Rhomboid-like"/>
    <property type="match status" value="1"/>
</dbReference>
<sequence length="505" mass="55626">MLRSIPANRLVLALSGSSVLVKCLWGAVVLLYLLSFWVDSAHILAVTPGLLLPPNLWLWTLVTHGLVELHLWDVLVNLLLTLGAGRRLEPLWGAPELLLFYGVVSVSVGVLSSLFFLVAYAATSDLHFLFSARVHGFPAFAGAVLVAHKQTIGDGLVEPQRWVRLLPQLALLGVVVLTVARLIPGQMLVGYSLGLLSGWVYLRFYQRHSRGRGDMADHFSFASFFPAPLQPAAALLGTLTHAGLVKLRLCPRAVKRYDVGAPSSITISLPGTDPQDAERRRQLALKALNERLKRVEDQTSWPSMEEEEEEEDDASHEMSFSSSTPVVKQILQPPRSRVQRQRPWYNPLLSASRHPAHGATSWRSRTWTHYTSCGGRHFTIGITLFAQWTPQRPMDPPAPLPAPSLPPLKSSDNTTKIGGQHFYMGCAITVEDPPDPCVTGDRTRAQASGRRSAGPGERTLIPRGGFSFSGPGDVNVHIFLSGLNFFEKLLNCVYLTLTYTAVSWE</sequence>
<reference evidence="7" key="1">
    <citation type="submission" date="2023-07" db="EMBL/GenBank/DDBJ databases">
        <authorList>
            <person name="Stuckert A."/>
        </authorList>
    </citation>
    <scope>NUCLEOTIDE SEQUENCE</scope>
</reference>
<evidence type="ECO:0000313" key="8">
    <source>
        <dbReference type="Proteomes" id="UP001176940"/>
    </source>
</evidence>
<feature type="transmembrane region" description="Helical" evidence="6">
    <location>
        <begin position="128"/>
        <end position="147"/>
    </location>
</feature>
<dbReference type="Proteomes" id="UP001176940">
    <property type="component" value="Unassembled WGS sequence"/>
</dbReference>
<evidence type="ECO:0000256" key="2">
    <source>
        <dbReference type="ARBA" id="ARBA00022692"/>
    </source>
</evidence>
<dbReference type="InterPro" id="IPR013861">
    <property type="entry name" value="TMEM115/Pdh1/Rbl19"/>
</dbReference>
<evidence type="ECO:0000313" key="7">
    <source>
        <dbReference type="EMBL" id="CAJ0968389.1"/>
    </source>
</evidence>
<evidence type="ECO:0000256" key="3">
    <source>
        <dbReference type="ARBA" id="ARBA00022989"/>
    </source>
</evidence>
<accession>A0ABN9MRK3</accession>
<evidence type="ECO:0008006" key="9">
    <source>
        <dbReference type="Google" id="ProtNLM"/>
    </source>
</evidence>
<keyword evidence="8" id="KW-1185">Reference proteome</keyword>
<keyword evidence="3 6" id="KW-1133">Transmembrane helix</keyword>